<keyword evidence="2" id="KW-0406">Ion transport</keyword>
<feature type="domain" description="RCK N-terminal" evidence="5">
    <location>
        <begin position="245"/>
        <end position="367"/>
    </location>
</feature>
<dbReference type="PANTHER" id="PTHR43833">
    <property type="entry name" value="POTASSIUM CHANNEL PROTEIN 2-RELATED-RELATED"/>
    <property type="match status" value="1"/>
</dbReference>
<dbReference type="Pfam" id="PF02254">
    <property type="entry name" value="TrkA_N"/>
    <property type="match status" value="2"/>
</dbReference>
<evidence type="ECO:0000313" key="8">
    <source>
        <dbReference type="Proteomes" id="UP000233654"/>
    </source>
</evidence>
<evidence type="ECO:0000256" key="4">
    <source>
        <dbReference type="ARBA" id="ARBA00023027"/>
    </source>
</evidence>
<evidence type="ECO:0000256" key="2">
    <source>
        <dbReference type="ARBA" id="ARBA00022538"/>
    </source>
</evidence>
<dbReference type="InterPro" id="IPR050721">
    <property type="entry name" value="Trk_Ktr_HKT_K-transport"/>
</dbReference>
<protein>
    <recommendedName>
        <fullName evidence="1">Trk system potassium uptake protein TrkA</fullName>
    </recommendedName>
</protein>
<dbReference type="SUPFAM" id="SSF116726">
    <property type="entry name" value="TrkA C-terminal domain-like"/>
    <property type="match status" value="1"/>
</dbReference>
<evidence type="ECO:0000259" key="5">
    <source>
        <dbReference type="PROSITE" id="PS51201"/>
    </source>
</evidence>
<evidence type="ECO:0000313" key="7">
    <source>
        <dbReference type="EMBL" id="PKQ28340.1"/>
    </source>
</evidence>
<sequence>MYIIIAGCGRAGSALAQAFSYERHDVVVIDKDQSSFRRLGGTFNGITLEGIAFDEELLVEAGIEQADAFVAVTNFDNTNLMAAEVASSIYEVPHVLSRLYSPEKELTYFKMGIDYVCGTTLVTDHIREKLFQREDVIVQQDRLDVGIQVVEFSISLMSRGIPAGNLNSGVNSRLITVVRSNMELDRTQDIMLETGDHVIVALRKEGWRVIMNFLGESALVSGACPVSMLPVETPDAAVTGQASEKAKVIIGGCSQVGAHLAYVLFMEGCDVTVIDANPSLFKRLPKQFNGNTLEGTVFDEETLTAAGIENADAFVAVTKFDNTNLMAVEVARHIYGVPHVMARLFNLDKEQTYQALSMPYVCGTRLLAQSLHERILKPLVAVKASCFFNKFDLVEFECPANWKNKSVGWARDLSGMSFAYITRRTTGHLPDDNFIIRDGDIITALATPKRLEKLEKSLDRVKRSENNSYRNKRRR</sequence>
<organism evidence="7 8">
    <name type="scientific">Candidatus Anoxymicrobium japonicum</name>
    <dbReference type="NCBI Taxonomy" id="2013648"/>
    <lineage>
        <taxon>Bacteria</taxon>
        <taxon>Bacillati</taxon>
        <taxon>Actinomycetota</taxon>
        <taxon>Candidatus Geothermincolia</taxon>
        <taxon>Candidatus Geothermincolales</taxon>
        <taxon>Candidatus Anoxymicrobiaceae</taxon>
        <taxon>Candidatus Anoxymicrobium</taxon>
    </lineage>
</organism>
<proteinExistence type="predicted"/>
<name>A0A2N3G6J8_9ACTN</name>
<evidence type="ECO:0000256" key="1">
    <source>
        <dbReference type="ARBA" id="ARBA00017378"/>
    </source>
</evidence>
<dbReference type="Gene3D" id="3.40.50.720">
    <property type="entry name" value="NAD(P)-binding Rossmann-like Domain"/>
    <property type="match status" value="2"/>
</dbReference>
<dbReference type="InterPro" id="IPR036721">
    <property type="entry name" value="RCK_C_sf"/>
</dbReference>
<dbReference type="PROSITE" id="PS51202">
    <property type="entry name" value="RCK_C"/>
    <property type="match status" value="1"/>
</dbReference>
<accession>A0A2N3G6J8</accession>
<evidence type="ECO:0000259" key="6">
    <source>
        <dbReference type="PROSITE" id="PS51202"/>
    </source>
</evidence>
<gene>
    <name evidence="7" type="ORF">CVT63_03250</name>
</gene>
<dbReference type="GO" id="GO:0015079">
    <property type="term" value="F:potassium ion transmembrane transporter activity"/>
    <property type="evidence" value="ECO:0007669"/>
    <property type="project" value="InterPro"/>
</dbReference>
<dbReference type="InterPro" id="IPR003148">
    <property type="entry name" value="RCK_N"/>
</dbReference>
<dbReference type="GO" id="GO:0005886">
    <property type="term" value="C:plasma membrane"/>
    <property type="evidence" value="ECO:0007669"/>
    <property type="project" value="InterPro"/>
</dbReference>
<dbReference type="SUPFAM" id="SSF51735">
    <property type="entry name" value="NAD(P)-binding Rossmann-fold domains"/>
    <property type="match status" value="2"/>
</dbReference>
<dbReference type="InterPro" id="IPR006036">
    <property type="entry name" value="K_uptake_TrkA"/>
</dbReference>
<dbReference type="InterPro" id="IPR036291">
    <property type="entry name" value="NAD(P)-bd_dom_sf"/>
</dbReference>
<reference evidence="7 8" key="1">
    <citation type="journal article" date="2017" name="ISME J.">
        <title>Potential for microbial H2 and metal transformations associated with novel bacteria and archaea in deep terrestrial subsurface sediments.</title>
        <authorList>
            <person name="Hernsdorf A.W."/>
            <person name="Amano Y."/>
            <person name="Miyakawa K."/>
            <person name="Ise K."/>
            <person name="Suzuki Y."/>
            <person name="Anantharaman K."/>
            <person name="Probst A."/>
            <person name="Burstein D."/>
            <person name="Thomas B.C."/>
            <person name="Banfield J.F."/>
        </authorList>
    </citation>
    <scope>NUCLEOTIDE SEQUENCE [LARGE SCALE GENOMIC DNA]</scope>
    <source>
        <strain evidence="7">HGW-Actinobacteria-3</strain>
    </source>
</reference>
<keyword evidence="2" id="KW-0633">Potassium transport</keyword>
<dbReference type="EMBL" id="PHEX01000020">
    <property type="protein sequence ID" value="PKQ28340.1"/>
    <property type="molecule type" value="Genomic_DNA"/>
</dbReference>
<keyword evidence="3" id="KW-0630">Potassium</keyword>
<evidence type="ECO:0000256" key="3">
    <source>
        <dbReference type="ARBA" id="ARBA00022958"/>
    </source>
</evidence>
<keyword evidence="2" id="KW-0813">Transport</keyword>
<dbReference type="AlphaFoldDB" id="A0A2N3G6J8"/>
<keyword evidence="4" id="KW-0520">NAD</keyword>
<dbReference type="PROSITE" id="PS51201">
    <property type="entry name" value="RCK_N"/>
    <property type="match status" value="2"/>
</dbReference>
<dbReference type="PRINTS" id="PR00335">
    <property type="entry name" value="KUPTAKETRKA"/>
</dbReference>
<dbReference type="Proteomes" id="UP000233654">
    <property type="component" value="Unassembled WGS sequence"/>
</dbReference>
<dbReference type="InterPro" id="IPR006037">
    <property type="entry name" value="RCK_C"/>
</dbReference>
<feature type="domain" description="RCK N-terminal" evidence="5">
    <location>
        <begin position="1"/>
        <end position="117"/>
    </location>
</feature>
<comment type="caution">
    <text evidence="7">The sequence shown here is derived from an EMBL/GenBank/DDBJ whole genome shotgun (WGS) entry which is preliminary data.</text>
</comment>
<feature type="domain" description="RCK C-terminal" evidence="6">
    <location>
        <begin position="380"/>
        <end position="460"/>
    </location>
</feature>
<dbReference type="PANTHER" id="PTHR43833:SF8">
    <property type="entry name" value="TRK SYSTEM POTASSIUM UPTAKE PROTEIN TRKA"/>
    <property type="match status" value="1"/>
</dbReference>